<dbReference type="GO" id="GO:0016773">
    <property type="term" value="F:phosphotransferase activity, alcohol group as acceptor"/>
    <property type="evidence" value="ECO:0007669"/>
    <property type="project" value="InterPro"/>
</dbReference>
<dbReference type="PATRIC" id="fig|2064.6.peg.871"/>
<dbReference type="InterPro" id="IPR006748">
    <property type="entry name" value="NH2Glyco/OHUrea_AB-resist_kin"/>
</dbReference>
<dbReference type="Gene3D" id="3.90.1200.10">
    <property type="match status" value="1"/>
</dbReference>
<name>A0A0D0Q2B8_KITGR</name>
<sequence length="308" mass="33991">MIGIPEEFARIVVAREGEAGREWLAGLPGLLGELGERWECRPDGEAGHGQVGIVVPVTVVDGTPAVLKVSFPHPGNVHEPDALDVWGGRGAVRLHRRDDPRFAMLLERADRRTLADRPEVGVDEAVAAAGRLARRLAVAAPPGLPRLSDRAGQWTERLREDADRLPRPLPRRVVEAAIATVRELGPDQPDTLVHGDLHFANILRAEREPWLAVDPKGQVGDPAFDAIALIRSRFEELLAADDPHRAVLRRLAIWAEAAELDHERVRRWAQARAVRAAHWGREHGDPDWLVEVTDRIAELLCRSAPGRG</sequence>
<dbReference type="Pfam" id="PF04655">
    <property type="entry name" value="APH_6_hur"/>
    <property type="match status" value="1"/>
</dbReference>
<dbReference type="GO" id="GO:0019748">
    <property type="term" value="P:secondary metabolic process"/>
    <property type="evidence" value="ECO:0007669"/>
    <property type="project" value="InterPro"/>
</dbReference>
<dbReference type="RefSeq" id="WP_043907997.1">
    <property type="nucleotide sequence ID" value="NZ_JXZB01000001.1"/>
</dbReference>
<dbReference type="STRING" id="2064.TR51_03895"/>
<keyword evidence="1" id="KW-0418">Kinase</keyword>
<dbReference type="GO" id="GO:0016301">
    <property type="term" value="F:kinase activity"/>
    <property type="evidence" value="ECO:0007669"/>
    <property type="project" value="UniProtKB-KW"/>
</dbReference>
<dbReference type="AlphaFoldDB" id="A0A0D0Q2B8"/>
<proteinExistence type="predicted"/>
<accession>A0A0D0Q2B8</accession>
<organism evidence="1 2">
    <name type="scientific">Kitasatospora griseola</name>
    <name type="common">Streptomyces griseolosporeus</name>
    <dbReference type="NCBI Taxonomy" id="2064"/>
    <lineage>
        <taxon>Bacteria</taxon>
        <taxon>Bacillati</taxon>
        <taxon>Actinomycetota</taxon>
        <taxon>Actinomycetes</taxon>
        <taxon>Kitasatosporales</taxon>
        <taxon>Streptomycetaceae</taxon>
        <taxon>Kitasatospora</taxon>
    </lineage>
</organism>
<dbReference type="SUPFAM" id="SSF56112">
    <property type="entry name" value="Protein kinase-like (PK-like)"/>
    <property type="match status" value="1"/>
</dbReference>
<evidence type="ECO:0000313" key="1">
    <source>
        <dbReference type="EMBL" id="KIQ66662.1"/>
    </source>
</evidence>
<protein>
    <submittedName>
        <fullName evidence="1">Kinase</fullName>
    </submittedName>
</protein>
<keyword evidence="1" id="KW-0808">Transferase</keyword>
<comment type="caution">
    <text evidence="1">The sequence shown here is derived from an EMBL/GenBank/DDBJ whole genome shotgun (WGS) entry which is preliminary data.</text>
</comment>
<evidence type="ECO:0000313" key="2">
    <source>
        <dbReference type="Proteomes" id="UP000032066"/>
    </source>
</evidence>
<keyword evidence="2" id="KW-1185">Reference proteome</keyword>
<gene>
    <name evidence="1" type="ORF">TR51_03895</name>
</gene>
<dbReference type="Proteomes" id="UP000032066">
    <property type="component" value="Unassembled WGS sequence"/>
</dbReference>
<reference evidence="1 2" key="1">
    <citation type="submission" date="2015-02" db="EMBL/GenBank/DDBJ databases">
        <title>Draft genome sequence of Kitasatospora griseola MF730-N6, a bafilomycin, terpentecin and satosporin producer.</title>
        <authorList>
            <person name="Arens J.C."/>
            <person name="Haltli B."/>
            <person name="Kerr R.G."/>
        </authorList>
    </citation>
    <scope>NUCLEOTIDE SEQUENCE [LARGE SCALE GENOMIC DNA]</scope>
    <source>
        <strain evidence="1 2">MF730-N6</strain>
    </source>
</reference>
<dbReference type="OrthoDB" id="3638028at2"/>
<dbReference type="InterPro" id="IPR011009">
    <property type="entry name" value="Kinase-like_dom_sf"/>
</dbReference>
<dbReference type="EMBL" id="JXZB01000001">
    <property type="protein sequence ID" value="KIQ66662.1"/>
    <property type="molecule type" value="Genomic_DNA"/>
</dbReference>